<proteinExistence type="predicted"/>
<protein>
    <submittedName>
        <fullName evidence="1">Uncharacterized protein</fullName>
    </submittedName>
</protein>
<dbReference type="AlphaFoldDB" id="A0A5K7YMU2"/>
<evidence type="ECO:0000313" key="1">
    <source>
        <dbReference type="EMBL" id="BBO71082.1"/>
    </source>
</evidence>
<organism evidence="1 2">
    <name type="scientific">Desulfosarcina alkanivorans</name>
    <dbReference type="NCBI Taxonomy" id="571177"/>
    <lineage>
        <taxon>Bacteria</taxon>
        <taxon>Pseudomonadati</taxon>
        <taxon>Thermodesulfobacteriota</taxon>
        <taxon>Desulfobacteria</taxon>
        <taxon>Desulfobacterales</taxon>
        <taxon>Desulfosarcinaceae</taxon>
        <taxon>Desulfosarcina</taxon>
    </lineage>
</organism>
<evidence type="ECO:0000313" key="2">
    <source>
        <dbReference type="Proteomes" id="UP000427906"/>
    </source>
</evidence>
<keyword evidence="2" id="KW-1185">Reference proteome</keyword>
<gene>
    <name evidence="1" type="ORF">DSCA_50120</name>
</gene>
<name>A0A5K7YMU2_9BACT</name>
<dbReference type="Proteomes" id="UP000427906">
    <property type="component" value="Chromosome"/>
</dbReference>
<dbReference type="EMBL" id="AP021874">
    <property type="protein sequence ID" value="BBO71082.1"/>
    <property type="molecule type" value="Genomic_DNA"/>
</dbReference>
<sequence>MGYERNWLHCLIPVGSWVSAPGAQSHPTAIAGILPDTLSPDPETACRIL</sequence>
<accession>A0A5K7YMU2</accession>
<reference evidence="1 2" key="1">
    <citation type="submission" date="2019-11" db="EMBL/GenBank/DDBJ databases">
        <title>Comparative genomics of hydrocarbon-degrading Desulfosarcina strains.</title>
        <authorList>
            <person name="Watanabe M."/>
            <person name="Kojima H."/>
            <person name="Fukui M."/>
        </authorList>
    </citation>
    <scope>NUCLEOTIDE SEQUENCE [LARGE SCALE GENOMIC DNA]</scope>
    <source>
        <strain evidence="1 2">PL12</strain>
    </source>
</reference>
<dbReference type="KEGG" id="dalk:DSCA_50120"/>